<gene>
    <name evidence="1" type="ORF">LCGC14_0268090</name>
</gene>
<protein>
    <submittedName>
        <fullName evidence="1">Uncharacterized protein</fullName>
    </submittedName>
</protein>
<proteinExistence type="predicted"/>
<reference evidence="1" key="1">
    <citation type="journal article" date="2015" name="Nature">
        <title>Complex archaea that bridge the gap between prokaryotes and eukaryotes.</title>
        <authorList>
            <person name="Spang A."/>
            <person name="Saw J.H."/>
            <person name="Jorgensen S.L."/>
            <person name="Zaremba-Niedzwiedzka K."/>
            <person name="Martijn J."/>
            <person name="Lind A.E."/>
            <person name="van Eijk R."/>
            <person name="Schleper C."/>
            <person name="Guy L."/>
            <person name="Ettema T.J."/>
        </authorList>
    </citation>
    <scope>NUCLEOTIDE SEQUENCE</scope>
</reference>
<sequence>MSEEEEFIVCCERMKDCKDREDPEDSCCVCSDNFQLPGEANRMCPECSVDYISGMADQAHDAYKDRILRNGLNT</sequence>
<organism evidence="1">
    <name type="scientific">marine sediment metagenome</name>
    <dbReference type="NCBI Taxonomy" id="412755"/>
    <lineage>
        <taxon>unclassified sequences</taxon>
        <taxon>metagenomes</taxon>
        <taxon>ecological metagenomes</taxon>
    </lineage>
</organism>
<name>A0A0F9UGZ2_9ZZZZ</name>
<evidence type="ECO:0000313" key="1">
    <source>
        <dbReference type="EMBL" id="KKN86632.1"/>
    </source>
</evidence>
<dbReference type="AlphaFoldDB" id="A0A0F9UGZ2"/>
<comment type="caution">
    <text evidence="1">The sequence shown here is derived from an EMBL/GenBank/DDBJ whole genome shotgun (WGS) entry which is preliminary data.</text>
</comment>
<dbReference type="EMBL" id="LAZR01000146">
    <property type="protein sequence ID" value="KKN86632.1"/>
    <property type="molecule type" value="Genomic_DNA"/>
</dbReference>
<accession>A0A0F9UGZ2</accession>